<dbReference type="Gene3D" id="3.40.50.11200">
    <property type="match status" value="1"/>
</dbReference>
<protein>
    <submittedName>
        <fullName evidence="2">TIR domain-containing protein</fullName>
    </submittedName>
</protein>
<accession>A0ABU3ND01</accession>
<proteinExistence type="predicted"/>
<dbReference type="EMBL" id="JAVXUR010000001">
    <property type="protein sequence ID" value="MDT8878897.1"/>
    <property type="molecule type" value="Genomic_DNA"/>
</dbReference>
<name>A0ABU3ND01_9GAMM</name>
<dbReference type="Proteomes" id="UP001255917">
    <property type="component" value="Unassembled WGS sequence"/>
</dbReference>
<organism evidence="2 3">
    <name type="scientific">Halomonas saccharevitans</name>
    <dbReference type="NCBI Taxonomy" id="416872"/>
    <lineage>
        <taxon>Bacteria</taxon>
        <taxon>Pseudomonadati</taxon>
        <taxon>Pseudomonadota</taxon>
        <taxon>Gammaproteobacteria</taxon>
        <taxon>Oceanospirillales</taxon>
        <taxon>Halomonadaceae</taxon>
        <taxon>Halomonas</taxon>
    </lineage>
</organism>
<evidence type="ECO:0000259" key="1">
    <source>
        <dbReference type="Pfam" id="PF08937"/>
    </source>
</evidence>
<feature type="domain" description="Thoeris protein ThsB TIR-like" evidence="1">
    <location>
        <begin position="6"/>
        <end position="104"/>
    </location>
</feature>
<dbReference type="Pfam" id="PF08937">
    <property type="entry name" value="ThsB_TIR"/>
    <property type="match status" value="1"/>
</dbReference>
<gene>
    <name evidence="2" type="ORF">RSO68_05395</name>
</gene>
<comment type="caution">
    <text evidence="2">The sequence shown here is derived from an EMBL/GenBank/DDBJ whole genome shotgun (WGS) entry which is preliminary data.</text>
</comment>
<evidence type="ECO:0000313" key="3">
    <source>
        <dbReference type="Proteomes" id="UP001255917"/>
    </source>
</evidence>
<evidence type="ECO:0000313" key="2">
    <source>
        <dbReference type="EMBL" id="MDT8878897.1"/>
    </source>
</evidence>
<dbReference type="InterPro" id="IPR015032">
    <property type="entry name" value="ThsB__TIR-like_domain"/>
</dbReference>
<sequence length="193" mass="22348">MAKRVFFSFHYQDVIDFRANVVRNHWQLKPNREISGYYDASIWEAAKKQGDMALKRLINKGLDNTSNTCVLIGSQTYNRPWVRYEILKSFKKGNHIFAVHINSIKDRHGKIKSKGFNPLEYVGVTFSESGRTATLWEKANGKWVKYEKVDGSASYRCNSAVNVKGKGFNMTSFYKTYDWVTDLGYQNFSKWVG</sequence>
<keyword evidence="3" id="KW-1185">Reference proteome</keyword>
<dbReference type="RefSeq" id="WP_315585721.1">
    <property type="nucleotide sequence ID" value="NZ_JAVXUR010000001.1"/>
</dbReference>
<reference evidence="3" key="1">
    <citation type="submission" date="2023-07" db="EMBL/GenBank/DDBJ databases">
        <title>Substrates and metabolic shifts associated with increased methane emissions in unrestored hypersaline salterns.</title>
        <authorList>
            <person name="Bueno De Mesquita C.P."/>
            <person name="Tringe S.G."/>
        </authorList>
    </citation>
    <scope>NUCLEOTIDE SEQUENCE [LARGE SCALE GENOMIC DNA]</scope>
    <source>
        <strain evidence="3">I4</strain>
    </source>
</reference>